<dbReference type="PANTHER" id="PTHR30055">
    <property type="entry name" value="HTH-TYPE TRANSCRIPTIONAL REGULATOR RUTR"/>
    <property type="match status" value="1"/>
</dbReference>
<dbReference type="PANTHER" id="PTHR30055:SF174">
    <property type="entry name" value="TRANSCRIPTIONAL REGULATORY PROTEIN (PROBABLY TETR-FAMILY)-RELATED"/>
    <property type="match status" value="1"/>
</dbReference>
<dbReference type="Proteomes" id="UP000577707">
    <property type="component" value="Unassembled WGS sequence"/>
</dbReference>
<gene>
    <name evidence="4" type="ORF">FHS12_000415</name>
</gene>
<evidence type="ECO:0000313" key="4">
    <source>
        <dbReference type="EMBL" id="MBB3087492.1"/>
    </source>
</evidence>
<protein>
    <submittedName>
        <fullName evidence="4">AcrR family transcriptional regulator</fullName>
    </submittedName>
</protein>
<accession>A0A7W5F756</accession>
<dbReference type="AlphaFoldDB" id="A0A7W5F756"/>
<dbReference type="RefSeq" id="WP_229788227.1">
    <property type="nucleotide sequence ID" value="NZ_BMQT01000001.1"/>
</dbReference>
<sequence>MSQRTRLTPEQRREQLLDLGIRLFANHSLDEISIDVVAREAGISRGLLYHYFGDKMAFREAVVRRAADALVAQTAPPEAGDPVERLLASMTAYVDFVDANYEGYVSMVRGAASDPVLRAIYDEAFGALGARIFEADVDFVADTAAARLIVRGWQAMSEELVLSWKADSAGLSREELLGVLAGSLPVLLELLGPGSGSGSGSAVTRRS</sequence>
<dbReference type="PROSITE" id="PS50977">
    <property type="entry name" value="HTH_TETR_2"/>
    <property type="match status" value="1"/>
</dbReference>
<dbReference type="GO" id="GO:0000976">
    <property type="term" value="F:transcription cis-regulatory region binding"/>
    <property type="evidence" value="ECO:0007669"/>
    <property type="project" value="TreeGrafter"/>
</dbReference>
<evidence type="ECO:0000256" key="1">
    <source>
        <dbReference type="ARBA" id="ARBA00023125"/>
    </source>
</evidence>
<dbReference type="InterPro" id="IPR001647">
    <property type="entry name" value="HTH_TetR"/>
</dbReference>
<dbReference type="GO" id="GO:0003700">
    <property type="term" value="F:DNA-binding transcription factor activity"/>
    <property type="evidence" value="ECO:0007669"/>
    <property type="project" value="TreeGrafter"/>
</dbReference>
<reference evidence="4 5" key="1">
    <citation type="submission" date="2020-08" db="EMBL/GenBank/DDBJ databases">
        <title>Genomic Encyclopedia of Type Strains, Phase III (KMG-III): the genomes of soil and plant-associated and newly described type strains.</title>
        <authorList>
            <person name="Whitman W."/>
        </authorList>
    </citation>
    <scope>NUCLEOTIDE SEQUENCE [LARGE SCALE GENOMIC DNA]</scope>
    <source>
        <strain evidence="4 5">CECT 3302</strain>
    </source>
</reference>
<keyword evidence="1 2" id="KW-0238">DNA-binding</keyword>
<evidence type="ECO:0000256" key="2">
    <source>
        <dbReference type="PROSITE-ProRule" id="PRU00335"/>
    </source>
</evidence>
<proteinExistence type="predicted"/>
<comment type="caution">
    <text evidence="4">The sequence shown here is derived from an EMBL/GenBank/DDBJ whole genome shotgun (WGS) entry which is preliminary data.</text>
</comment>
<feature type="domain" description="HTH tetR-type" evidence="3">
    <location>
        <begin position="10"/>
        <end position="70"/>
    </location>
</feature>
<evidence type="ECO:0000313" key="5">
    <source>
        <dbReference type="Proteomes" id="UP000577707"/>
    </source>
</evidence>
<feature type="DNA-binding region" description="H-T-H motif" evidence="2">
    <location>
        <begin position="33"/>
        <end position="52"/>
    </location>
</feature>
<dbReference type="InterPro" id="IPR009057">
    <property type="entry name" value="Homeodomain-like_sf"/>
</dbReference>
<dbReference type="Pfam" id="PF00440">
    <property type="entry name" value="TetR_N"/>
    <property type="match status" value="1"/>
</dbReference>
<name>A0A7W5F756_9ACTN</name>
<dbReference type="PRINTS" id="PR00455">
    <property type="entry name" value="HTHTETR"/>
</dbReference>
<dbReference type="InterPro" id="IPR050109">
    <property type="entry name" value="HTH-type_TetR-like_transc_reg"/>
</dbReference>
<dbReference type="Gene3D" id="1.10.357.10">
    <property type="entry name" value="Tetracycline Repressor, domain 2"/>
    <property type="match status" value="1"/>
</dbReference>
<evidence type="ECO:0000259" key="3">
    <source>
        <dbReference type="PROSITE" id="PS50977"/>
    </source>
</evidence>
<dbReference type="SUPFAM" id="SSF46689">
    <property type="entry name" value="Homeodomain-like"/>
    <property type="match status" value="1"/>
</dbReference>
<organism evidence="4 5">
    <name type="scientific">Nocardioides albus</name>
    <dbReference type="NCBI Taxonomy" id="1841"/>
    <lineage>
        <taxon>Bacteria</taxon>
        <taxon>Bacillati</taxon>
        <taxon>Actinomycetota</taxon>
        <taxon>Actinomycetes</taxon>
        <taxon>Propionibacteriales</taxon>
        <taxon>Nocardioidaceae</taxon>
        <taxon>Nocardioides</taxon>
    </lineage>
</organism>
<dbReference type="EMBL" id="JACHXG010000001">
    <property type="protein sequence ID" value="MBB3087492.1"/>
    <property type="molecule type" value="Genomic_DNA"/>
</dbReference>
<keyword evidence="5" id="KW-1185">Reference proteome</keyword>